<evidence type="ECO:0000313" key="5">
    <source>
        <dbReference type="EMBL" id="EJZ66511.1"/>
    </source>
</evidence>
<evidence type="ECO:0000313" key="6">
    <source>
        <dbReference type="Proteomes" id="UP000006044"/>
    </source>
</evidence>
<dbReference type="AlphaFoldDB" id="K0X7X4"/>
<dbReference type="HOGENOM" id="CLU_018718_0_0_10"/>
<dbReference type="STRING" id="742726.HMPREF9448_00690"/>
<dbReference type="OrthoDB" id="197680at2"/>
<evidence type="ECO:0000259" key="4">
    <source>
        <dbReference type="Pfam" id="PF22680"/>
    </source>
</evidence>
<dbReference type="EMBL" id="ADLE01000001">
    <property type="protein sequence ID" value="EJZ66511.1"/>
    <property type="molecule type" value="Genomic_DNA"/>
</dbReference>
<feature type="chain" id="PRO_5003841120" evidence="1">
    <location>
        <begin position="30"/>
        <end position="697"/>
    </location>
</feature>
<proteinExistence type="predicted"/>
<feature type="signal peptide" evidence="1">
    <location>
        <begin position="1"/>
        <end position="29"/>
    </location>
</feature>
<dbReference type="InterPro" id="IPR026444">
    <property type="entry name" value="Secre_tail"/>
</dbReference>
<feature type="domain" description="Secretion system C-terminal sorting" evidence="3">
    <location>
        <begin position="625"/>
        <end position="695"/>
    </location>
</feature>
<keyword evidence="6" id="KW-1185">Reference proteome</keyword>
<evidence type="ECO:0000256" key="1">
    <source>
        <dbReference type="SAM" id="SignalP"/>
    </source>
</evidence>
<organism evidence="5 6">
    <name type="scientific">Barnesiella intestinihominis YIT 11860</name>
    <dbReference type="NCBI Taxonomy" id="742726"/>
    <lineage>
        <taxon>Bacteria</taxon>
        <taxon>Pseudomonadati</taxon>
        <taxon>Bacteroidota</taxon>
        <taxon>Bacteroidia</taxon>
        <taxon>Bacteroidales</taxon>
        <taxon>Barnesiellaceae</taxon>
        <taxon>Barnesiella</taxon>
    </lineage>
</organism>
<dbReference type="GeneID" id="77848020"/>
<dbReference type="InterPro" id="IPR025150">
    <property type="entry name" value="GH123_cat"/>
</dbReference>
<dbReference type="Pfam" id="PF22680">
    <property type="entry name" value="Glyco_hydro_123_N_2"/>
    <property type="match status" value="1"/>
</dbReference>
<feature type="domain" description="Glycoside hydrolase 123 catalytic" evidence="2">
    <location>
        <begin position="241"/>
        <end position="548"/>
    </location>
</feature>
<evidence type="ECO:0000259" key="2">
    <source>
        <dbReference type="Pfam" id="PF13320"/>
    </source>
</evidence>
<dbReference type="Pfam" id="PF13320">
    <property type="entry name" value="GH123_cat"/>
    <property type="match status" value="1"/>
</dbReference>
<dbReference type="eggNOG" id="COG3934">
    <property type="taxonomic scope" value="Bacteria"/>
</dbReference>
<sequence length="697" mass="79002">MMATNQRNLLKKATFWSLCCLLFSGPISAQKVYPAYGLNDFVETADPETYDSKQWDDLSSGLHAAWGSIDTLYKKGNVPANKIKQTKAVVWKGEKVNFIALAYTKNEIKDVKCVTSDLKGISSIIPAGNVKSNFVRYTLSDKFKISDEILACAARTPHKTQNSHLVPDVLDYIPQMTIPGRTTRPIWITVEIPRDIPSGEYTGEIFIRSAAGEDQILSLTVEVLDHIVPAPKDWQFHLDLWQNCVSVKRYHKPTLWSDEHFEILAEYFKILADAGQKVCTAVINHGGQSFDDWYESMILWTKKADGTWSYDYTVFDKFVNMMASIGIDQQINCYSMYPWGATRYFDEKSGDWISIQPEPGTQEFADFWRPFLLDFREHLKENGWFEKTAIAMDEKLEPIMAGVISFIKETTPDFKIALAGGYIPSLQEDIYDLSIFVGHPTTSENMQARIAQGKPTTFYTSCSWPEHPNQFTFSPPAESALVGWFAYAQGYTGFLRWAYNIWVQNVLKDTRCASAPAGDQHMVYPGPRNSVRMARLREGIQDYEKLRVIMERLKGLGTPEANENIQKLQRVLQTFSLGEISKETDNRITSLVNDAKAVLTEVAKATPVNMSNLVIPSKDRNTIEIYPNPTDDKLFISYDGDTEKISYQICSTSGQVLQTSNTKPVYKYINIKNIPSGNYIIKFNVGSQVISKKFIKN</sequence>
<comment type="caution">
    <text evidence="5">The sequence shown here is derived from an EMBL/GenBank/DDBJ whole genome shotgun (WGS) entry which is preliminary data.</text>
</comment>
<name>K0X7X4_9BACT</name>
<reference evidence="5 6" key="1">
    <citation type="submission" date="2012-08" db="EMBL/GenBank/DDBJ databases">
        <title>The Genome Sequence of Barnesiella intestinihominis YIT 11860.</title>
        <authorList>
            <consortium name="The Broad Institute Genome Sequencing Platform"/>
            <person name="Earl A."/>
            <person name="Ward D."/>
            <person name="Feldgarden M."/>
            <person name="Gevers D."/>
            <person name="Morotomi M."/>
            <person name="Walker B."/>
            <person name="Young S.K."/>
            <person name="Zeng Q."/>
            <person name="Gargeya S."/>
            <person name="Fitzgerald M."/>
            <person name="Haas B."/>
            <person name="Abouelleil A."/>
            <person name="Alvarado L."/>
            <person name="Arachchi H.M."/>
            <person name="Berlin A.M."/>
            <person name="Chapman S.B."/>
            <person name="Goldberg J."/>
            <person name="Griggs A."/>
            <person name="Gujja S."/>
            <person name="Hansen M."/>
            <person name="Howarth C."/>
            <person name="Imamovic A."/>
            <person name="Larimer J."/>
            <person name="McCowen C."/>
            <person name="Montmayeur A."/>
            <person name="Murphy C."/>
            <person name="Neiman D."/>
            <person name="Pearson M."/>
            <person name="Priest M."/>
            <person name="Roberts A."/>
            <person name="Saif S."/>
            <person name="Shea T."/>
            <person name="Sisk P."/>
            <person name="Sykes S."/>
            <person name="Wortman J."/>
            <person name="Nusbaum C."/>
            <person name="Birren B."/>
        </authorList>
    </citation>
    <scope>NUCLEOTIDE SEQUENCE [LARGE SCALE GENOMIC DNA]</scope>
    <source>
        <strain evidence="5 6">YIT 11860</strain>
    </source>
</reference>
<dbReference type="Pfam" id="PF18962">
    <property type="entry name" value="Por_Secre_tail"/>
    <property type="match status" value="1"/>
</dbReference>
<dbReference type="Proteomes" id="UP000006044">
    <property type="component" value="Unassembled WGS sequence"/>
</dbReference>
<dbReference type="NCBIfam" id="TIGR04183">
    <property type="entry name" value="Por_Secre_tail"/>
    <property type="match status" value="1"/>
</dbReference>
<evidence type="ECO:0000259" key="3">
    <source>
        <dbReference type="Pfam" id="PF18962"/>
    </source>
</evidence>
<dbReference type="RefSeq" id="WP_008861185.1">
    <property type="nucleotide sequence ID" value="NZ_JH815203.1"/>
</dbReference>
<gene>
    <name evidence="5" type="ORF">HMPREF9448_00690</name>
</gene>
<keyword evidence="1" id="KW-0732">Signal</keyword>
<feature type="domain" description="Glycoside hydrolase 123 N-terminal" evidence="4">
    <location>
        <begin position="66"/>
        <end position="208"/>
    </location>
</feature>
<dbReference type="InterPro" id="IPR053850">
    <property type="entry name" value="Glyco_hydro_123_N_2"/>
</dbReference>
<accession>K0X7X4</accession>
<protein>
    <submittedName>
        <fullName evidence="5">Por secretion system C-terminal sorting domain-containing protein</fullName>
    </submittedName>
</protein>